<dbReference type="EMBL" id="JAIWOZ010000002">
    <property type="protein sequence ID" value="KAH6609403.1"/>
    <property type="molecule type" value="Genomic_DNA"/>
</dbReference>
<accession>A0A9P8QVA8</accession>
<reference evidence="1" key="1">
    <citation type="submission" date="2021-08" db="EMBL/GenBank/DDBJ databases">
        <title>Chromosome-Level Trichoderma cornu-damae using Hi-C Data.</title>
        <authorList>
            <person name="Kim C.S."/>
        </authorList>
    </citation>
    <scope>NUCLEOTIDE SEQUENCE</scope>
    <source>
        <strain evidence="1">KA19-0412C</strain>
    </source>
</reference>
<proteinExistence type="predicted"/>
<organism evidence="1 2">
    <name type="scientific">Trichoderma cornu-damae</name>
    <dbReference type="NCBI Taxonomy" id="654480"/>
    <lineage>
        <taxon>Eukaryota</taxon>
        <taxon>Fungi</taxon>
        <taxon>Dikarya</taxon>
        <taxon>Ascomycota</taxon>
        <taxon>Pezizomycotina</taxon>
        <taxon>Sordariomycetes</taxon>
        <taxon>Hypocreomycetidae</taxon>
        <taxon>Hypocreales</taxon>
        <taxon>Hypocreaceae</taxon>
        <taxon>Trichoderma</taxon>
    </lineage>
</organism>
<dbReference type="Proteomes" id="UP000827724">
    <property type="component" value="Unassembled WGS sequence"/>
</dbReference>
<evidence type="ECO:0000313" key="2">
    <source>
        <dbReference type="Proteomes" id="UP000827724"/>
    </source>
</evidence>
<gene>
    <name evidence="1" type="ORF">Trco_002749</name>
</gene>
<dbReference type="AlphaFoldDB" id="A0A9P8QVA8"/>
<name>A0A9P8QVA8_9HYPO</name>
<keyword evidence="2" id="KW-1185">Reference proteome</keyword>
<comment type="caution">
    <text evidence="1">The sequence shown here is derived from an EMBL/GenBank/DDBJ whole genome shotgun (WGS) entry which is preliminary data.</text>
</comment>
<sequence length="290" mass="33588">MLGQKKLRSVSWNEKVQIIYFPKAEPIEPAKGCPLSVHDASHGGADAEAMTPSEFDCYRRRMWSFEKIRVLLREICFDKVLVDRLPEKKIRAMDASFAPLYERFRRDRQITRYEPGAQNKALRWRIMSQIWKLLREHVFGQLAVADKNPLSDPVLTVMRAIVAEKIKQFLEPFKMELAKDLDSKIDDVGNAARELLLMLLYDNDAKYSFCDIEDLDRGGPMKLYSSLEHKTHRVDICGADHRDASMDVVFIPVTGGLMRHVRETTVVEKKAWVVLYRPSSEEVVDVEYMH</sequence>
<dbReference type="OrthoDB" id="4881177at2759"/>
<evidence type="ECO:0000313" key="1">
    <source>
        <dbReference type="EMBL" id="KAH6609403.1"/>
    </source>
</evidence>
<protein>
    <submittedName>
        <fullName evidence="1">Uncharacterized protein</fullName>
    </submittedName>
</protein>